<protein>
    <recommendedName>
        <fullName evidence="3">DUF2764 family protein</fullName>
    </recommendedName>
</protein>
<evidence type="ECO:0008006" key="3">
    <source>
        <dbReference type="Google" id="ProtNLM"/>
    </source>
</evidence>
<evidence type="ECO:0000313" key="1">
    <source>
        <dbReference type="EMBL" id="AEZ59685.1"/>
    </source>
</evidence>
<accession>A0AAU8PH10</accession>
<dbReference type="GeneID" id="93876829"/>
<dbReference type="KEGG" id="tpg:TPEGAU_0425"/>
<dbReference type="Proteomes" id="UP000008192">
    <property type="component" value="Chromosome"/>
</dbReference>
<gene>
    <name evidence="1" type="ordered locus">TPEGAU_0425</name>
</gene>
<organism evidence="1 2">
    <name type="scientific">Treponema pallidum subsp. pertenue (strain Gauthier)</name>
    <dbReference type="NCBI Taxonomy" id="491080"/>
    <lineage>
        <taxon>Bacteria</taxon>
        <taxon>Pseudomonadati</taxon>
        <taxon>Spirochaetota</taxon>
        <taxon>Spirochaetia</taxon>
        <taxon>Spirochaetales</taxon>
        <taxon>Treponemataceae</taxon>
        <taxon>Treponema</taxon>
    </lineage>
</organism>
<dbReference type="EMBL" id="CP002376">
    <property type="protein sequence ID" value="AEZ59685.1"/>
    <property type="molecule type" value="Genomic_DNA"/>
</dbReference>
<name>A0AAU8PH10_TREPG</name>
<proteinExistence type="predicted"/>
<evidence type="ECO:0000313" key="2">
    <source>
        <dbReference type="Proteomes" id="UP000008192"/>
    </source>
</evidence>
<reference evidence="2" key="1">
    <citation type="journal article" date="2012" name="PLoS Negl. Trop. Dis.">
        <title>Whole genome sequences of three Treponema pallidum ssp. pertenue strains: yaws and syphilis treponemes differ in less than 0.2% of the genome sequence.</title>
        <authorList>
            <person name="Cejkova D."/>
            <person name="Zobanikova M."/>
            <person name="Chen L."/>
            <person name="Pospisilova P."/>
            <person name="Strouhal M."/>
            <person name="Qin X."/>
            <person name="Mikalova L."/>
            <person name="Norris S.J."/>
            <person name="Muzny D.M."/>
            <person name="Gibbs R.A."/>
            <person name="Fulton L.L."/>
            <person name="Sodergren E."/>
            <person name="Weinstock G.M."/>
            <person name="Smajs D."/>
        </authorList>
    </citation>
    <scope>NUCLEOTIDE SEQUENCE [LARGE SCALE GENOMIC DNA]</scope>
    <source>
        <strain evidence="2">Gauthier</strain>
    </source>
</reference>
<dbReference type="RefSeq" id="WP_014342420.1">
    <property type="nucleotide sequence ID" value="NC_016843.1"/>
</dbReference>
<dbReference type="AlphaFoldDB" id="A0AAU8PH10"/>
<sequence length="181" mass="20338">MSSYCYLITQLPSLLCGAVPPLRYQDFLDCALRFLGRQDAAVLGNISLCPVPARDSTGSRVLDRWGEFEYALRCALARERADRLRWDTPVEVRQCPVAQESVARAARVAVSLDDPLEAEYFLNDARFSFVEGCRPLDPFSSEAVFLYGLQLMLLTHRSRFTMQAGSKAYAALYYTILGAYT</sequence>